<keyword evidence="2" id="KW-0812">Transmembrane</keyword>
<accession>A0A160T6Y2</accession>
<dbReference type="Gene3D" id="1.10.1130.10">
    <property type="entry name" value="Flavocytochrome C3, Chain A"/>
    <property type="match status" value="1"/>
</dbReference>
<dbReference type="EMBL" id="LN890656">
    <property type="protein sequence ID" value="CUS06156.1"/>
    <property type="molecule type" value="Genomic_DNA"/>
</dbReference>
<dbReference type="KEGG" id="pbf:CFX0092_B0622"/>
<dbReference type="NCBIfam" id="TIGR04315">
    <property type="entry name" value="octaheme_Shew"/>
    <property type="match status" value="1"/>
</dbReference>
<keyword evidence="2" id="KW-0472">Membrane</keyword>
<dbReference type="OrthoDB" id="245844at2"/>
<evidence type="ECO:0000256" key="1">
    <source>
        <dbReference type="ARBA" id="ARBA00022729"/>
    </source>
</evidence>
<dbReference type="InterPro" id="IPR051829">
    <property type="entry name" value="Multiheme_Cytochr_ET"/>
</dbReference>
<keyword evidence="2" id="KW-1133">Transmembrane helix</keyword>
<dbReference type="InterPro" id="IPR024673">
    <property type="entry name" value="Octahem_Cyt_c"/>
</dbReference>
<sequence>MKEFRFIWVVGLLVTILIIAIPVLLFASSGDETNTDPWAGVQPTPAHTDHTALMPGPYATGPDVTAACLECHETAATEMMSTTHWTWESQPVQLPGRDSLVTVGKKNQINNFCIGIQGNWTGCTSCHAGYGWADASFDFQQQTAVDCLACHADTALYAKGKAGNPVEGIDLAAAAGSVRRPTRQNCGSCHFNGGGGNAVKHGDLDESLYYPDEGVDVHMGRLGFQCVDCHVTEDHQIPGHILSVSPQAKDDLACTNCHAADLHSDARLNAHTDAVACQTCHIPEGALRHATKMDWDWSTAGQDLPEDPHVYLKIKGNFVYEHEFQPAYVWWNGAADRYLLGDIIDPTQVTSLNTPQGSIADADAKIWPFKVHSARQPFDVVNQYLLVPMTAGEGGFWDTYDWESAFRLNEPNSGLAFSGEYGFAPTVMYWSLSHMVQPKEEALQCTDCHGASGRMDWAALGYNGDPMTWGGRIEN</sequence>
<protein>
    <submittedName>
        <fullName evidence="3">Cytochrome c bacterial/Cytochrome c554 and c-prime</fullName>
    </submittedName>
</protein>
<dbReference type="GO" id="GO:0016491">
    <property type="term" value="F:oxidoreductase activity"/>
    <property type="evidence" value="ECO:0007669"/>
    <property type="project" value="TreeGrafter"/>
</dbReference>
<proteinExistence type="predicted"/>
<dbReference type="Pfam" id="PF11783">
    <property type="entry name" value="Cytochrome_cB"/>
    <property type="match status" value="1"/>
</dbReference>
<feature type="transmembrane region" description="Helical" evidence="2">
    <location>
        <begin position="7"/>
        <end position="27"/>
    </location>
</feature>
<evidence type="ECO:0000313" key="3">
    <source>
        <dbReference type="EMBL" id="CUS06156.1"/>
    </source>
</evidence>
<dbReference type="PANTHER" id="PTHR35038">
    <property type="entry name" value="DISSIMILATORY SULFITE REDUCTASE SIRA"/>
    <property type="match status" value="1"/>
</dbReference>
<organism evidence="3 4">
    <name type="scientific">Candidatus Promineifilum breve</name>
    <dbReference type="NCBI Taxonomy" id="1806508"/>
    <lineage>
        <taxon>Bacteria</taxon>
        <taxon>Bacillati</taxon>
        <taxon>Chloroflexota</taxon>
        <taxon>Ardenticatenia</taxon>
        <taxon>Candidatus Promineifilales</taxon>
        <taxon>Candidatus Promineifilaceae</taxon>
        <taxon>Candidatus Promineifilum</taxon>
    </lineage>
</organism>
<dbReference type="Proteomes" id="UP000215027">
    <property type="component" value="Chromosome II"/>
</dbReference>
<gene>
    <name evidence="3" type="ORF">CFX0092_B0622</name>
</gene>
<name>A0A160T6Y2_9CHLR</name>
<keyword evidence="1" id="KW-0732">Signal</keyword>
<dbReference type="CDD" id="cd08168">
    <property type="entry name" value="Cytochrom_C3"/>
    <property type="match status" value="1"/>
</dbReference>
<evidence type="ECO:0000313" key="4">
    <source>
        <dbReference type="Proteomes" id="UP000215027"/>
    </source>
</evidence>
<dbReference type="PANTHER" id="PTHR35038:SF5">
    <property type="entry name" value="CYTOCHROME C-TYPE PROTEIN NRFB"/>
    <property type="match status" value="1"/>
</dbReference>
<dbReference type="InterPro" id="IPR036280">
    <property type="entry name" value="Multihaem_cyt_sf"/>
</dbReference>
<dbReference type="AlphaFoldDB" id="A0A160T6Y2"/>
<dbReference type="SUPFAM" id="SSF48695">
    <property type="entry name" value="Multiheme cytochromes"/>
    <property type="match status" value="1"/>
</dbReference>
<evidence type="ECO:0000256" key="2">
    <source>
        <dbReference type="SAM" id="Phobius"/>
    </source>
</evidence>
<dbReference type="PIRSF" id="PIRSF039014">
    <property type="entry name" value="OTR_cyc"/>
    <property type="match status" value="1"/>
</dbReference>
<reference evidence="3" key="1">
    <citation type="submission" date="2016-01" db="EMBL/GenBank/DDBJ databases">
        <authorList>
            <person name="Mcilroy J.S."/>
            <person name="Karst M S."/>
            <person name="Albertsen M."/>
        </authorList>
    </citation>
    <scope>NUCLEOTIDE SEQUENCE</scope>
    <source>
        <strain evidence="3">Cfx-K</strain>
    </source>
</reference>
<keyword evidence="4" id="KW-1185">Reference proteome</keyword>
<dbReference type="RefSeq" id="WP_095045471.1">
    <property type="nucleotide sequence ID" value="NZ_LN890656.1"/>
</dbReference>